<accession>A0A1G2LQV0</accession>
<protein>
    <recommendedName>
        <fullName evidence="3">DUF4258 domain-containing protein</fullName>
    </recommendedName>
</protein>
<dbReference type="EMBL" id="MHQY01000015">
    <property type="protein sequence ID" value="OHA13904.1"/>
    <property type="molecule type" value="Genomic_DNA"/>
</dbReference>
<reference evidence="1 2" key="1">
    <citation type="journal article" date="2016" name="Nat. Commun.">
        <title>Thousands of microbial genomes shed light on interconnected biogeochemical processes in an aquifer system.</title>
        <authorList>
            <person name="Anantharaman K."/>
            <person name="Brown C.T."/>
            <person name="Hug L.A."/>
            <person name="Sharon I."/>
            <person name="Castelle C.J."/>
            <person name="Probst A.J."/>
            <person name="Thomas B.C."/>
            <person name="Singh A."/>
            <person name="Wilkins M.J."/>
            <person name="Karaoz U."/>
            <person name="Brodie E.L."/>
            <person name="Williams K.H."/>
            <person name="Hubbard S.S."/>
            <person name="Banfield J.F."/>
        </authorList>
    </citation>
    <scope>NUCLEOTIDE SEQUENCE [LARGE SCALE GENOMIC DNA]</scope>
</reference>
<evidence type="ECO:0008006" key="3">
    <source>
        <dbReference type="Google" id="ProtNLM"/>
    </source>
</evidence>
<evidence type="ECO:0000313" key="2">
    <source>
        <dbReference type="Proteomes" id="UP000177171"/>
    </source>
</evidence>
<dbReference type="Proteomes" id="UP000177171">
    <property type="component" value="Unassembled WGS sequence"/>
</dbReference>
<dbReference type="AlphaFoldDB" id="A0A1G2LQV0"/>
<organism evidence="1 2">
    <name type="scientific">Candidatus Sungbacteria bacterium RIFCSPLOWO2_12_FULL_41_11</name>
    <dbReference type="NCBI Taxonomy" id="1802286"/>
    <lineage>
        <taxon>Bacteria</taxon>
        <taxon>Candidatus Sungiibacteriota</taxon>
    </lineage>
</organism>
<evidence type="ECO:0000313" key="1">
    <source>
        <dbReference type="EMBL" id="OHA13904.1"/>
    </source>
</evidence>
<gene>
    <name evidence="1" type="ORF">A3G49_01530</name>
</gene>
<proteinExistence type="predicted"/>
<sequence>MAEDLPIIFSRHALLKLEHRNLTKEMVVAVITKPSYLILAGDKFHAYRRLGKLYLKVIFVRTTNVIIVLTQHFVKKVP</sequence>
<name>A0A1G2LQV0_9BACT</name>
<comment type="caution">
    <text evidence="1">The sequence shown here is derived from an EMBL/GenBank/DDBJ whole genome shotgun (WGS) entry which is preliminary data.</text>
</comment>